<dbReference type="PANTHER" id="PTHR38471:SF2">
    <property type="entry name" value="FOUR HELIX BUNDLE PROTEIN"/>
    <property type="match status" value="1"/>
</dbReference>
<keyword evidence="2" id="KW-1185">Reference proteome</keyword>
<proteinExistence type="predicted"/>
<dbReference type="RefSeq" id="WP_311365195.1">
    <property type="nucleotide sequence ID" value="NZ_JAVRIC010000013.1"/>
</dbReference>
<name>A0ABU2WJK9_9GAMM</name>
<dbReference type="Proteomes" id="UP001254608">
    <property type="component" value="Unassembled WGS sequence"/>
</dbReference>
<evidence type="ECO:0000313" key="1">
    <source>
        <dbReference type="EMBL" id="MDT0497804.1"/>
    </source>
</evidence>
<evidence type="ECO:0000313" key="2">
    <source>
        <dbReference type="Proteomes" id="UP001254608"/>
    </source>
</evidence>
<dbReference type="Gene3D" id="1.20.1440.60">
    <property type="entry name" value="23S rRNA-intervening sequence"/>
    <property type="match status" value="1"/>
</dbReference>
<dbReference type="EMBL" id="JAVRIC010000013">
    <property type="protein sequence ID" value="MDT0497804.1"/>
    <property type="molecule type" value="Genomic_DNA"/>
</dbReference>
<dbReference type="InterPro" id="IPR012657">
    <property type="entry name" value="23S_rRNA-intervening_sequence"/>
</dbReference>
<organism evidence="1 2">
    <name type="scientific">Banduia mediterranea</name>
    <dbReference type="NCBI Taxonomy" id="3075609"/>
    <lineage>
        <taxon>Bacteria</taxon>
        <taxon>Pseudomonadati</taxon>
        <taxon>Pseudomonadota</taxon>
        <taxon>Gammaproteobacteria</taxon>
        <taxon>Nevskiales</taxon>
        <taxon>Algiphilaceae</taxon>
        <taxon>Banduia</taxon>
    </lineage>
</organism>
<accession>A0ABU2WJK9</accession>
<dbReference type="CDD" id="cd16377">
    <property type="entry name" value="23S_rRNA_IVP_like"/>
    <property type="match status" value="1"/>
</dbReference>
<sequence>MREVGGVRREKRRHHELEVWRDALDLVEMIYQASSSFPSDERFGLSTQIPRAAVSVPSNIAEGAARGTRAELIHFLHMTRGSLSEIDTQWRIARRLGYLGEDEAIDEQLDCVFAKLGGLLNALKKPGP</sequence>
<dbReference type="SUPFAM" id="SSF158446">
    <property type="entry name" value="IVS-encoded protein-like"/>
    <property type="match status" value="1"/>
</dbReference>
<protein>
    <submittedName>
        <fullName evidence="1">Four helix bundle protein</fullName>
    </submittedName>
</protein>
<comment type="caution">
    <text evidence="1">The sequence shown here is derived from an EMBL/GenBank/DDBJ whole genome shotgun (WGS) entry which is preliminary data.</text>
</comment>
<reference evidence="1 2" key="1">
    <citation type="submission" date="2023-09" db="EMBL/GenBank/DDBJ databases">
        <authorList>
            <person name="Rey-Velasco X."/>
        </authorList>
    </citation>
    <scope>NUCLEOTIDE SEQUENCE [LARGE SCALE GENOMIC DNA]</scope>
    <source>
        <strain evidence="1 2">W345</strain>
    </source>
</reference>
<dbReference type="NCBIfam" id="TIGR02436">
    <property type="entry name" value="four helix bundle protein"/>
    <property type="match status" value="1"/>
</dbReference>
<gene>
    <name evidence="1" type="ORF">RM530_10580</name>
</gene>
<dbReference type="Pfam" id="PF05635">
    <property type="entry name" value="23S_rRNA_IVP"/>
    <property type="match status" value="1"/>
</dbReference>
<dbReference type="InterPro" id="IPR036583">
    <property type="entry name" value="23S_rRNA_IVS_sf"/>
</dbReference>
<dbReference type="PANTHER" id="PTHR38471">
    <property type="entry name" value="FOUR HELIX BUNDLE PROTEIN"/>
    <property type="match status" value="1"/>
</dbReference>